<dbReference type="EMBL" id="FMHV01000002">
    <property type="protein sequence ID" value="SCL34815.1"/>
    <property type="molecule type" value="Genomic_DNA"/>
</dbReference>
<evidence type="ECO:0000313" key="2">
    <source>
        <dbReference type="EMBL" id="SCL34815.1"/>
    </source>
</evidence>
<evidence type="ECO:0000256" key="1">
    <source>
        <dbReference type="SAM" id="MobiDB-lite"/>
    </source>
</evidence>
<dbReference type="Proteomes" id="UP000199413">
    <property type="component" value="Unassembled WGS sequence"/>
</dbReference>
<gene>
    <name evidence="2" type="ORF">GA0070624_5090</name>
</gene>
<dbReference type="STRING" id="568872.GA0070624_5090"/>
<evidence type="ECO:0000313" key="3">
    <source>
        <dbReference type="Proteomes" id="UP000199413"/>
    </source>
</evidence>
<name>A0A1C6T0E0_9ACTN</name>
<sequence>MTLRSTVVTPINQAGEATTMSKPIDYDAPRRPAVEVEDDSLEELKARGVASQSARVDLDEAEAAENFELPGADLSGEELTVAVVPMRPDEFRCVRCFLVHHRSQLAAQPDGREVCQECS</sequence>
<reference evidence="3" key="1">
    <citation type="submission" date="2016-06" db="EMBL/GenBank/DDBJ databases">
        <authorList>
            <person name="Varghese N."/>
            <person name="Submissions Spin"/>
        </authorList>
    </citation>
    <scope>NUCLEOTIDE SEQUENCE [LARGE SCALE GENOMIC DNA]</scope>
    <source>
        <strain evidence="3">DSM 45431</strain>
    </source>
</reference>
<accession>A0A1C6T0E0</accession>
<proteinExistence type="predicted"/>
<organism evidence="2 3">
    <name type="scientific">Micromonospora rhizosphaerae</name>
    <dbReference type="NCBI Taxonomy" id="568872"/>
    <lineage>
        <taxon>Bacteria</taxon>
        <taxon>Bacillati</taxon>
        <taxon>Actinomycetota</taxon>
        <taxon>Actinomycetes</taxon>
        <taxon>Micromonosporales</taxon>
        <taxon>Micromonosporaceae</taxon>
        <taxon>Micromonospora</taxon>
    </lineage>
</organism>
<dbReference type="AlphaFoldDB" id="A0A1C6T0E0"/>
<feature type="compositionally biased region" description="Polar residues" evidence="1">
    <location>
        <begin position="1"/>
        <end position="21"/>
    </location>
</feature>
<dbReference type="InterPro" id="IPR025242">
    <property type="entry name" value="DUF4193"/>
</dbReference>
<feature type="region of interest" description="Disordered" evidence="1">
    <location>
        <begin position="1"/>
        <end position="27"/>
    </location>
</feature>
<dbReference type="Pfam" id="PF13834">
    <property type="entry name" value="DUF4193"/>
    <property type="match status" value="1"/>
</dbReference>
<keyword evidence="3" id="KW-1185">Reference proteome</keyword>
<evidence type="ECO:0008006" key="4">
    <source>
        <dbReference type="Google" id="ProtNLM"/>
    </source>
</evidence>
<protein>
    <recommendedName>
        <fullName evidence="4">DUF4193 domain-containing protein</fullName>
    </recommendedName>
</protein>